<feature type="transmembrane region" description="Helical" evidence="10">
    <location>
        <begin position="199"/>
        <end position="227"/>
    </location>
</feature>
<sequence>MPAIAGMVTANGAEILLSIFASCKAWEVFPGKNTFYCDGRFLTANDKTVLCITSTLITMTTALFIFNDYRATLKDQAYGIYMLACSLLLYSFVMLMLFRTSFCDPGIIPRASSSQSAQVERQLIDADVRKNGYSGYKPPPRVQEIEINGVTMKQKYCFTCKIFRPPRSSHCSICDNCVDRFDHHCPWVGNCIGRRNYRYFYLFLASLSGRCLCLLIFSCSLMNLLILSKEKHNGEILAALQESWPSAFEIFVSFFSIWSVVGLTCFHTYLTSTNTTTNEDIKGSWKKNRAARNPFSRGSCLLNCIHVLCAPLPVRSFNPRAPANIDHHEIYNKIIELRDSNRNNRHDSQMRV</sequence>
<dbReference type="Proteomes" id="UP000001307">
    <property type="component" value="Unassembled WGS sequence"/>
</dbReference>
<evidence type="ECO:0000256" key="8">
    <source>
        <dbReference type="ARBA" id="ARBA00023315"/>
    </source>
</evidence>
<evidence type="ECO:0000256" key="3">
    <source>
        <dbReference type="ARBA" id="ARBA00022692"/>
    </source>
</evidence>
<dbReference type="PANTHER" id="PTHR22883:SF43">
    <property type="entry name" value="PALMITOYLTRANSFERASE APP"/>
    <property type="match status" value="1"/>
</dbReference>
<comment type="similarity">
    <text evidence="10">Belongs to the DHHC palmitoyltransferase family.</text>
</comment>
<dbReference type="AlphaFoldDB" id="E4XY39"/>
<evidence type="ECO:0000256" key="1">
    <source>
        <dbReference type="ARBA" id="ARBA00004127"/>
    </source>
</evidence>
<comment type="domain">
    <text evidence="10">The DHHC domain is required for palmitoyltransferase activity.</text>
</comment>
<dbReference type="FunCoup" id="E4XY39">
    <property type="interactions" value="1"/>
</dbReference>
<evidence type="ECO:0000256" key="4">
    <source>
        <dbReference type="ARBA" id="ARBA00022989"/>
    </source>
</evidence>
<keyword evidence="7" id="KW-0449">Lipoprotein</keyword>
<reference evidence="12" key="1">
    <citation type="journal article" date="2010" name="Science">
        <title>Plasticity of animal genome architecture unmasked by rapid evolution of a pelagic tunicate.</title>
        <authorList>
            <person name="Denoeud F."/>
            <person name="Henriet S."/>
            <person name="Mungpakdee S."/>
            <person name="Aury J.M."/>
            <person name="Da Silva C."/>
            <person name="Brinkmann H."/>
            <person name="Mikhaleva J."/>
            <person name="Olsen L.C."/>
            <person name="Jubin C."/>
            <person name="Canestro C."/>
            <person name="Bouquet J.M."/>
            <person name="Danks G."/>
            <person name="Poulain J."/>
            <person name="Campsteijn C."/>
            <person name="Adamski M."/>
            <person name="Cross I."/>
            <person name="Yadetie F."/>
            <person name="Muffato M."/>
            <person name="Louis A."/>
            <person name="Butcher S."/>
            <person name="Tsagkogeorga G."/>
            <person name="Konrad A."/>
            <person name="Singh S."/>
            <person name="Jensen M.F."/>
            <person name="Cong E.H."/>
            <person name="Eikeseth-Otteraa H."/>
            <person name="Noel B."/>
            <person name="Anthouard V."/>
            <person name="Porcel B.M."/>
            <person name="Kachouri-Lafond R."/>
            <person name="Nishino A."/>
            <person name="Ugolini M."/>
            <person name="Chourrout P."/>
            <person name="Nishida H."/>
            <person name="Aasland R."/>
            <person name="Huzurbazar S."/>
            <person name="Westhof E."/>
            <person name="Delsuc F."/>
            <person name="Lehrach H."/>
            <person name="Reinhardt R."/>
            <person name="Weissenbach J."/>
            <person name="Roy S.W."/>
            <person name="Artiguenave F."/>
            <person name="Postlethwait J.H."/>
            <person name="Manak J.R."/>
            <person name="Thompson E.M."/>
            <person name="Jaillon O."/>
            <person name="Du Pasquier L."/>
            <person name="Boudinot P."/>
            <person name="Liberles D.A."/>
            <person name="Volff J.N."/>
            <person name="Philippe H."/>
            <person name="Lenhard B."/>
            <person name="Roest Crollius H."/>
            <person name="Wincker P."/>
            <person name="Chourrout D."/>
        </authorList>
    </citation>
    <scope>NUCLEOTIDE SEQUENCE [LARGE SCALE GENOMIC DNA]</scope>
</reference>
<gene>
    <name evidence="12" type="ORF">GSOID_T00007598001</name>
</gene>
<protein>
    <recommendedName>
        <fullName evidence="10">Palmitoyltransferase</fullName>
        <ecNumber evidence="10">2.3.1.225</ecNumber>
    </recommendedName>
</protein>
<evidence type="ECO:0000256" key="6">
    <source>
        <dbReference type="ARBA" id="ARBA00023139"/>
    </source>
</evidence>
<dbReference type="PROSITE" id="PS50216">
    <property type="entry name" value="DHHC"/>
    <property type="match status" value="1"/>
</dbReference>
<keyword evidence="8 10" id="KW-0012">Acyltransferase</keyword>
<keyword evidence="2 10" id="KW-0808">Transferase</keyword>
<dbReference type="EC" id="2.3.1.225" evidence="10"/>
<evidence type="ECO:0000256" key="9">
    <source>
        <dbReference type="ARBA" id="ARBA00048048"/>
    </source>
</evidence>
<dbReference type="GO" id="GO:0019706">
    <property type="term" value="F:protein-cysteine S-palmitoyltransferase activity"/>
    <property type="evidence" value="ECO:0007669"/>
    <property type="project" value="UniProtKB-EC"/>
</dbReference>
<name>E4XY39_OIKDI</name>
<feature type="transmembrane region" description="Helical" evidence="10">
    <location>
        <begin position="48"/>
        <end position="66"/>
    </location>
</feature>
<dbReference type="EMBL" id="FN653306">
    <property type="protein sequence ID" value="CBY14567.1"/>
    <property type="molecule type" value="Genomic_DNA"/>
</dbReference>
<organism evidence="12">
    <name type="scientific">Oikopleura dioica</name>
    <name type="common">Tunicate</name>
    <dbReference type="NCBI Taxonomy" id="34765"/>
    <lineage>
        <taxon>Eukaryota</taxon>
        <taxon>Metazoa</taxon>
        <taxon>Chordata</taxon>
        <taxon>Tunicata</taxon>
        <taxon>Appendicularia</taxon>
        <taxon>Copelata</taxon>
        <taxon>Oikopleuridae</taxon>
        <taxon>Oikopleura</taxon>
    </lineage>
</organism>
<evidence type="ECO:0000313" key="12">
    <source>
        <dbReference type="EMBL" id="CBY14567.1"/>
    </source>
</evidence>
<comment type="catalytic activity">
    <reaction evidence="9 10">
        <text>L-cysteinyl-[protein] + hexadecanoyl-CoA = S-hexadecanoyl-L-cysteinyl-[protein] + CoA</text>
        <dbReference type="Rhea" id="RHEA:36683"/>
        <dbReference type="Rhea" id="RHEA-COMP:10131"/>
        <dbReference type="Rhea" id="RHEA-COMP:11032"/>
        <dbReference type="ChEBI" id="CHEBI:29950"/>
        <dbReference type="ChEBI" id="CHEBI:57287"/>
        <dbReference type="ChEBI" id="CHEBI:57379"/>
        <dbReference type="ChEBI" id="CHEBI:74151"/>
        <dbReference type="EC" id="2.3.1.225"/>
    </reaction>
</comment>
<evidence type="ECO:0000256" key="7">
    <source>
        <dbReference type="ARBA" id="ARBA00023288"/>
    </source>
</evidence>
<keyword evidence="13" id="KW-1185">Reference proteome</keyword>
<dbReference type="GO" id="GO:0005794">
    <property type="term" value="C:Golgi apparatus"/>
    <property type="evidence" value="ECO:0007669"/>
    <property type="project" value="TreeGrafter"/>
</dbReference>
<keyword evidence="6" id="KW-0564">Palmitate</keyword>
<feature type="domain" description="Palmitoyltransferase DHHC" evidence="11">
    <location>
        <begin position="152"/>
        <end position="282"/>
    </location>
</feature>
<keyword evidence="4 10" id="KW-1133">Transmembrane helix</keyword>
<dbReference type="PANTHER" id="PTHR22883">
    <property type="entry name" value="ZINC FINGER DHHC DOMAIN CONTAINING PROTEIN"/>
    <property type="match status" value="1"/>
</dbReference>
<feature type="transmembrane region" description="Helical" evidence="10">
    <location>
        <begin position="247"/>
        <end position="270"/>
    </location>
</feature>
<proteinExistence type="inferred from homology"/>
<dbReference type="InterPro" id="IPR001594">
    <property type="entry name" value="Palmitoyltrfase_DHHC"/>
</dbReference>
<evidence type="ECO:0000313" key="13">
    <source>
        <dbReference type="Proteomes" id="UP000001307"/>
    </source>
</evidence>
<dbReference type="InterPro" id="IPR039859">
    <property type="entry name" value="PFA4/ZDH16/20/ERF2-like"/>
</dbReference>
<feature type="transmembrane region" description="Helical" evidence="10">
    <location>
        <begin position="78"/>
        <end position="98"/>
    </location>
</feature>
<dbReference type="InParanoid" id="E4XY39"/>
<keyword evidence="3 10" id="KW-0812">Transmembrane</keyword>
<dbReference type="OrthoDB" id="4096362at2759"/>
<evidence type="ECO:0000259" key="11">
    <source>
        <dbReference type="Pfam" id="PF01529"/>
    </source>
</evidence>
<evidence type="ECO:0000256" key="5">
    <source>
        <dbReference type="ARBA" id="ARBA00023136"/>
    </source>
</evidence>
<dbReference type="GO" id="GO:0006612">
    <property type="term" value="P:protein targeting to membrane"/>
    <property type="evidence" value="ECO:0007669"/>
    <property type="project" value="TreeGrafter"/>
</dbReference>
<comment type="subcellular location">
    <subcellularLocation>
        <location evidence="1">Endomembrane system</location>
        <topology evidence="1">Multi-pass membrane protein</topology>
    </subcellularLocation>
</comment>
<evidence type="ECO:0000256" key="10">
    <source>
        <dbReference type="RuleBase" id="RU079119"/>
    </source>
</evidence>
<dbReference type="GO" id="GO:0005783">
    <property type="term" value="C:endoplasmic reticulum"/>
    <property type="evidence" value="ECO:0007669"/>
    <property type="project" value="TreeGrafter"/>
</dbReference>
<accession>E4XY39</accession>
<dbReference type="Pfam" id="PF01529">
    <property type="entry name" value="DHHC"/>
    <property type="match status" value="1"/>
</dbReference>
<evidence type="ECO:0000256" key="2">
    <source>
        <dbReference type="ARBA" id="ARBA00022679"/>
    </source>
</evidence>
<keyword evidence="5 10" id="KW-0472">Membrane</keyword>